<accession>A0A388LTU2</accession>
<dbReference type="Gramene" id="GBG85748">
    <property type="protein sequence ID" value="GBG85748"/>
    <property type="gene ID" value="CBR_g40477"/>
</dbReference>
<dbReference type="STRING" id="69332.A0A388LTU2"/>
<keyword evidence="6 8" id="KW-1133">Transmembrane helix</keyword>
<keyword evidence="4" id="KW-0547">Nucleotide-binding</keyword>
<dbReference type="InterPro" id="IPR017871">
    <property type="entry name" value="ABC_transporter-like_CS"/>
</dbReference>
<keyword evidence="3 8" id="KW-0812">Transmembrane</keyword>
<dbReference type="InterPro" id="IPR003439">
    <property type="entry name" value="ABC_transporter-like_ATP-bd"/>
</dbReference>
<dbReference type="SMART" id="SM00382">
    <property type="entry name" value="AAA"/>
    <property type="match status" value="1"/>
</dbReference>
<dbReference type="PROSITE" id="PS00211">
    <property type="entry name" value="ABC_TRANSPORTER_1"/>
    <property type="match status" value="1"/>
</dbReference>
<feature type="transmembrane region" description="Helical" evidence="8">
    <location>
        <begin position="323"/>
        <end position="345"/>
    </location>
</feature>
<keyword evidence="7 8" id="KW-0472">Membrane</keyword>
<dbReference type="Pfam" id="PF00005">
    <property type="entry name" value="ABC_tran"/>
    <property type="match status" value="1"/>
</dbReference>
<dbReference type="AlphaFoldDB" id="A0A388LTU2"/>
<dbReference type="SUPFAM" id="SSF52540">
    <property type="entry name" value="P-loop containing nucleoside triphosphate hydrolases"/>
    <property type="match status" value="1"/>
</dbReference>
<dbReference type="GO" id="GO:0005524">
    <property type="term" value="F:ATP binding"/>
    <property type="evidence" value="ECO:0007669"/>
    <property type="project" value="UniProtKB-KW"/>
</dbReference>
<feature type="transmembrane region" description="Helical" evidence="8">
    <location>
        <begin position="357"/>
        <end position="375"/>
    </location>
</feature>
<sequence length="376" mass="40833">MGKGSGSGGKSQKDLLKNINGEARPGEILAIVGPSGAGKSTLLDALAGRITAKSLEGIIMTNGTLMGSKQYRKLSGYVMQDDNLFPHLTVKETLMFSARLRLLGGMPMHVKAARVDMLIAMLGLRECAHTRIGNEQVRGVSGGQKRRVSIGVDLIHDPAVLFLDEPTSGLDSTSSLNVVQNLYQIATTRRRTILLTIHQPSFRILERIHNLMILARGSLVYSGSYPDLSIFLTDYGRRVSDHVNVLEFALDVIEKLQESPHGVDSLAEFHSTRSQSKLRPSLSGLSNIGQLAEAADFATSPFTETLTLCHRNLINIVRTPESFVSGLGLMLVTGMILGSLFYGVGNDERGTFDRNSFFSFACVLPMLSGINALPIF</sequence>
<name>A0A388LTU2_CHABU</name>
<dbReference type="PANTHER" id="PTHR48041">
    <property type="entry name" value="ABC TRANSPORTER G FAMILY MEMBER 28"/>
    <property type="match status" value="1"/>
</dbReference>
<dbReference type="GO" id="GO:0016887">
    <property type="term" value="F:ATP hydrolysis activity"/>
    <property type="evidence" value="ECO:0007669"/>
    <property type="project" value="InterPro"/>
</dbReference>
<dbReference type="OrthoDB" id="66620at2759"/>
<evidence type="ECO:0000256" key="5">
    <source>
        <dbReference type="ARBA" id="ARBA00022840"/>
    </source>
</evidence>
<dbReference type="InterPro" id="IPR050352">
    <property type="entry name" value="ABCG_transporters"/>
</dbReference>
<dbReference type="OMA" id="ECAHTRI"/>
<evidence type="ECO:0000256" key="7">
    <source>
        <dbReference type="ARBA" id="ARBA00023136"/>
    </source>
</evidence>
<reference evidence="10 11" key="1">
    <citation type="journal article" date="2018" name="Cell">
        <title>The Chara Genome: Secondary Complexity and Implications for Plant Terrestrialization.</title>
        <authorList>
            <person name="Nishiyama T."/>
            <person name="Sakayama H."/>
            <person name="Vries J.D."/>
            <person name="Buschmann H."/>
            <person name="Saint-Marcoux D."/>
            <person name="Ullrich K.K."/>
            <person name="Haas F.B."/>
            <person name="Vanderstraeten L."/>
            <person name="Becker D."/>
            <person name="Lang D."/>
            <person name="Vosolsobe S."/>
            <person name="Rombauts S."/>
            <person name="Wilhelmsson P.K.I."/>
            <person name="Janitza P."/>
            <person name="Kern R."/>
            <person name="Heyl A."/>
            <person name="Rumpler F."/>
            <person name="Villalobos L.I.A.C."/>
            <person name="Clay J.M."/>
            <person name="Skokan R."/>
            <person name="Toyoda A."/>
            <person name="Suzuki Y."/>
            <person name="Kagoshima H."/>
            <person name="Schijlen E."/>
            <person name="Tajeshwar N."/>
            <person name="Catarino B."/>
            <person name="Hetherington A.J."/>
            <person name="Saltykova A."/>
            <person name="Bonnot C."/>
            <person name="Breuninger H."/>
            <person name="Symeonidi A."/>
            <person name="Radhakrishnan G.V."/>
            <person name="Van Nieuwerburgh F."/>
            <person name="Deforce D."/>
            <person name="Chang C."/>
            <person name="Karol K.G."/>
            <person name="Hedrich R."/>
            <person name="Ulvskov P."/>
            <person name="Glockner G."/>
            <person name="Delwiche C.F."/>
            <person name="Petrasek J."/>
            <person name="Van de Peer Y."/>
            <person name="Friml J."/>
            <person name="Beilby M."/>
            <person name="Dolan L."/>
            <person name="Kohara Y."/>
            <person name="Sugano S."/>
            <person name="Fujiyama A."/>
            <person name="Delaux P.-M."/>
            <person name="Quint M."/>
            <person name="TheiBen G."/>
            <person name="Hagemann M."/>
            <person name="Harholt J."/>
            <person name="Dunand C."/>
            <person name="Zachgo S."/>
            <person name="Langdale J."/>
            <person name="Maumus F."/>
            <person name="Straeten D.V.D."/>
            <person name="Gould S.B."/>
            <person name="Rensing S.A."/>
        </authorList>
    </citation>
    <scope>NUCLEOTIDE SEQUENCE [LARGE SCALE GENOMIC DNA]</scope>
    <source>
        <strain evidence="10 11">S276</strain>
    </source>
</reference>
<evidence type="ECO:0000256" key="3">
    <source>
        <dbReference type="ARBA" id="ARBA00022692"/>
    </source>
</evidence>
<keyword evidence="2" id="KW-0813">Transport</keyword>
<evidence type="ECO:0000256" key="1">
    <source>
        <dbReference type="ARBA" id="ARBA00004141"/>
    </source>
</evidence>
<dbReference type="Proteomes" id="UP000265515">
    <property type="component" value="Unassembled WGS sequence"/>
</dbReference>
<proteinExistence type="predicted"/>
<evidence type="ECO:0000259" key="9">
    <source>
        <dbReference type="PROSITE" id="PS50893"/>
    </source>
</evidence>
<evidence type="ECO:0000313" key="11">
    <source>
        <dbReference type="Proteomes" id="UP000265515"/>
    </source>
</evidence>
<evidence type="ECO:0000256" key="8">
    <source>
        <dbReference type="SAM" id="Phobius"/>
    </source>
</evidence>
<dbReference type="PANTHER" id="PTHR48041:SF134">
    <property type="entry name" value="ABC TRANSPORTER G FAMILY"/>
    <property type="match status" value="1"/>
</dbReference>
<comment type="caution">
    <text evidence="10">The sequence shown here is derived from an EMBL/GenBank/DDBJ whole genome shotgun (WGS) entry which is preliminary data.</text>
</comment>
<evidence type="ECO:0000313" key="10">
    <source>
        <dbReference type="EMBL" id="GBG85748.1"/>
    </source>
</evidence>
<protein>
    <recommendedName>
        <fullName evidence="9">ABC transporter domain-containing protein</fullName>
    </recommendedName>
</protein>
<dbReference type="EMBL" id="BFEA01000533">
    <property type="protein sequence ID" value="GBG85748.1"/>
    <property type="molecule type" value="Genomic_DNA"/>
</dbReference>
<comment type="subcellular location">
    <subcellularLocation>
        <location evidence="1">Membrane</location>
        <topology evidence="1">Multi-pass membrane protein</topology>
    </subcellularLocation>
</comment>
<gene>
    <name evidence="10" type="ORF">CBR_g40477</name>
</gene>
<feature type="domain" description="ABC transporter" evidence="9">
    <location>
        <begin position="1"/>
        <end position="241"/>
    </location>
</feature>
<evidence type="ECO:0000256" key="4">
    <source>
        <dbReference type="ARBA" id="ARBA00022741"/>
    </source>
</evidence>
<dbReference type="Gene3D" id="3.40.50.300">
    <property type="entry name" value="P-loop containing nucleotide triphosphate hydrolases"/>
    <property type="match status" value="1"/>
</dbReference>
<dbReference type="PROSITE" id="PS50893">
    <property type="entry name" value="ABC_TRANSPORTER_2"/>
    <property type="match status" value="1"/>
</dbReference>
<keyword evidence="11" id="KW-1185">Reference proteome</keyword>
<dbReference type="InterPro" id="IPR027417">
    <property type="entry name" value="P-loop_NTPase"/>
</dbReference>
<dbReference type="GO" id="GO:0016020">
    <property type="term" value="C:membrane"/>
    <property type="evidence" value="ECO:0007669"/>
    <property type="project" value="UniProtKB-SubCell"/>
</dbReference>
<dbReference type="GO" id="GO:0042626">
    <property type="term" value="F:ATPase-coupled transmembrane transporter activity"/>
    <property type="evidence" value="ECO:0007669"/>
    <property type="project" value="TreeGrafter"/>
</dbReference>
<evidence type="ECO:0000256" key="6">
    <source>
        <dbReference type="ARBA" id="ARBA00022989"/>
    </source>
</evidence>
<evidence type="ECO:0000256" key="2">
    <source>
        <dbReference type="ARBA" id="ARBA00022448"/>
    </source>
</evidence>
<dbReference type="InterPro" id="IPR003593">
    <property type="entry name" value="AAA+_ATPase"/>
</dbReference>
<keyword evidence="5" id="KW-0067">ATP-binding</keyword>
<organism evidence="10 11">
    <name type="scientific">Chara braunii</name>
    <name type="common">Braun's stonewort</name>
    <dbReference type="NCBI Taxonomy" id="69332"/>
    <lineage>
        <taxon>Eukaryota</taxon>
        <taxon>Viridiplantae</taxon>
        <taxon>Streptophyta</taxon>
        <taxon>Charophyceae</taxon>
        <taxon>Charales</taxon>
        <taxon>Characeae</taxon>
        <taxon>Chara</taxon>
    </lineage>
</organism>